<evidence type="ECO:0000313" key="6">
    <source>
        <dbReference type="Proteomes" id="UP000595917"/>
    </source>
</evidence>
<organism evidence="5 6">
    <name type="scientific">Breznakiella homolactica</name>
    <dbReference type="NCBI Taxonomy" id="2798577"/>
    <lineage>
        <taxon>Bacteria</taxon>
        <taxon>Pseudomonadati</taxon>
        <taxon>Spirochaetota</taxon>
        <taxon>Spirochaetia</taxon>
        <taxon>Spirochaetales</taxon>
        <taxon>Breznakiellaceae</taxon>
        <taxon>Breznakiella</taxon>
    </lineage>
</organism>
<dbReference type="Gene3D" id="1.10.10.10">
    <property type="entry name" value="Winged helix-like DNA-binding domain superfamily/Winged helix DNA-binding domain"/>
    <property type="match status" value="1"/>
</dbReference>
<dbReference type="PANTHER" id="PTHR33154">
    <property type="entry name" value="TRANSCRIPTIONAL REGULATOR, ARSR FAMILY"/>
    <property type="match status" value="1"/>
</dbReference>
<dbReference type="NCBIfam" id="NF033788">
    <property type="entry name" value="HTH_metalloreg"/>
    <property type="match status" value="1"/>
</dbReference>
<keyword evidence="3" id="KW-0804">Transcription</keyword>
<evidence type="ECO:0000256" key="3">
    <source>
        <dbReference type="ARBA" id="ARBA00023163"/>
    </source>
</evidence>
<dbReference type="AlphaFoldDB" id="A0A7T7XK83"/>
<dbReference type="Proteomes" id="UP000595917">
    <property type="component" value="Chromosome"/>
</dbReference>
<accession>A0A7T7XK83</accession>
<sequence>MINQKEIKKAAEKFKHLGPSFIALGDENRQRIVLILAEAGVDGMNVSDITDRCHLSRPAISHHLKILKDAGIISSYKKGTQVFYYIYLTEKLAKFKDLISTIETILSYVDQEELKQKAPWIQGNRV</sequence>
<dbReference type="GO" id="GO:0003700">
    <property type="term" value="F:DNA-binding transcription factor activity"/>
    <property type="evidence" value="ECO:0007669"/>
    <property type="project" value="InterPro"/>
</dbReference>
<dbReference type="SUPFAM" id="SSF46785">
    <property type="entry name" value="Winged helix' DNA-binding domain"/>
    <property type="match status" value="1"/>
</dbReference>
<reference evidence="5" key="1">
    <citation type="submission" date="2021-01" db="EMBL/GenBank/DDBJ databases">
        <title>Description of Breznakiella homolactica.</title>
        <authorList>
            <person name="Song Y."/>
            <person name="Brune A."/>
        </authorList>
    </citation>
    <scope>NUCLEOTIDE SEQUENCE</scope>
    <source>
        <strain evidence="5">RmG30</strain>
    </source>
</reference>
<dbReference type="InterPro" id="IPR036390">
    <property type="entry name" value="WH_DNA-bd_sf"/>
</dbReference>
<dbReference type="CDD" id="cd00090">
    <property type="entry name" value="HTH_ARSR"/>
    <property type="match status" value="1"/>
</dbReference>
<evidence type="ECO:0000256" key="2">
    <source>
        <dbReference type="ARBA" id="ARBA00023125"/>
    </source>
</evidence>
<dbReference type="PROSITE" id="PS50987">
    <property type="entry name" value="HTH_ARSR_2"/>
    <property type="match status" value="1"/>
</dbReference>
<dbReference type="GO" id="GO:0003677">
    <property type="term" value="F:DNA binding"/>
    <property type="evidence" value="ECO:0007669"/>
    <property type="project" value="UniProtKB-KW"/>
</dbReference>
<dbReference type="SMART" id="SM00418">
    <property type="entry name" value="HTH_ARSR"/>
    <property type="match status" value="1"/>
</dbReference>
<dbReference type="PRINTS" id="PR00778">
    <property type="entry name" value="HTHARSR"/>
</dbReference>
<dbReference type="InterPro" id="IPR011991">
    <property type="entry name" value="ArsR-like_HTH"/>
</dbReference>
<keyword evidence="2" id="KW-0238">DNA-binding</keyword>
<keyword evidence="1" id="KW-0805">Transcription regulation</keyword>
<dbReference type="PANTHER" id="PTHR33154:SF33">
    <property type="entry name" value="TRANSCRIPTIONAL REPRESSOR SDPR"/>
    <property type="match status" value="1"/>
</dbReference>
<dbReference type="Pfam" id="PF01022">
    <property type="entry name" value="HTH_5"/>
    <property type="match status" value="1"/>
</dbReference>
<protein>
    <submittedName>
        <fullName evidence="5">Winged helix-turn-helix transcriptional regulator</fullName>
    </submittedName>
</protein>
<proteinExistence type="predicted"/>
<dbReference type="KEGG" id="bhc:JFL75_13190"/>
<dbReference type="InterPro" id="IPR001845">
    <property type="entry name" value="HTH_ArsR_DNA-bd_dom"/>
</dbReference>
<dbReference type="EMBL" id="CP067089">
    <property type="protein sequence ID" value="QQO07891.1"/>
    <property type="molecule type" value="Genomic_DNA"/>
</dbReference>
<evidence type="ECO:0000259" key="4">
    <source>
        <dbReference type="PROSITE" id="PS50987"/>
    </source>
</evidence>
<keyword evidence="6" id="KW-1185">Reference proteome</keyword>
<gene>
    <name evidence="5" type="ORF">JFL75_13190</name>
</gene>
<evidence type="ECO:0000313" key="5">
    <source>
        <dbReference type="EMBL" id="QQO07891.1"/>
    </source>
</evidence>
<dbReference type="RefSeq" id="WP_215625197.1">
    <property type="nucleotide sequence ID" value="NZ_CP067089.2"/>
</dbReference>
<dbReference type="InterPro" id="IPR051081">
    <property type="entry name" value="HTH_MetalResp_TranReg"/>
</dbReference>
<dbReference type="InterPro" id="IPR036388">
    <property type="entry name" value="WH-like_DNA-bd_sf"/>
</dbReference>
<feature type="domain" description="HTH arsR-type" evidence="4">
    <location>
        <begin position="9"/>
        <end position="113"/>
    </location>
</feature>
<name>A0A7T7XK83_9SPIR</name>
<evidence type="ECO:0000256" key="1">
    <source>
        <dbReference type="ARBA" id="ARBA00023015"/>
    </source>
</evidence>